<dbReference type="GO" id="GO:0140359">
    <property type="term" value="F:ABC-type transporter activity"/>
    <property type="evidence" value="ECO:0007669"/>
    <property type="project" value="InterPro"/>
</dbReference>
<evidence type="ECO:0000256" key="2">
    <source>
        <dbReference type="ARBA" id="ARBA00005814"/>
    </source>
</evidence>
<dbReference type="AlphaFoldDB" id="A0A6G0ZFV6"/>
<keyword evidence="3" id="KW-0813">Transport</keyword>
<dbReference type="PROSITE" id="PS50893">
    <property type="entry name" value="ABC_TRANSPORTER_2"/>
    <property type="match status" value="1"/>
</dbReference>
<evidence type="ECO:0000313" key="10">
    <source>
        <dbReference type="Proteomes" id="UP000478052"/>
    </source>
</evidence>
<sequence>MPLLHIWREYCGTNDERVSGTRYELPRCVKSSETPARQVSERAASRTWLATVATTFCQQIARGFGPAVLALHTQHNCAVALFSYDETIQNDRRQLFSRAEQYFPYGPSGTCLMFPKVVWVRADRTHTQRYHAGSSGWRGSGKRALLEVIARRSKGLSRGQILLDGRPLTQAMFNQCCAYVGHRADLVPSLSVQQTLHYAANLSIGSQVSGYVKDSRVRQVLADLALSQVARHSVEALTEGEYRRLVIGTQLVKDPVLLLLDEPTAGLDPLTTYLVVSMVSSHAKRRGRAVILTMEKPRSDVFPFLERVAYLCLGDLVYAGPTRMMLDYFRAVGFPCPEMENPLMYYLCLSTVDRRSRERFVESNAQIVALVEKFKMEGAPYRKSSAMSVLLGSPPSDHQPNSHPYPYSAQGSSTTQIGMTLYQRQFASTFGCSWQALFYLSARLIAMPIAFLLIWVFYRDIKDYQTTFMSRSGLLLTCITTTYLTSIFTTAYTFAPHRTRYYQENQDGTYNGPLFLVSYFTFSLPLAFLTVFGSSAILHHLMKFDDWTELSLFAAVLLSCYLFAEQLVVAVMAVSRNPYNTSVFCIYIVSVMIVLGSGMLRSYRGMSEWLSWVTYATQTRYVGAYLTAQAFDGRQQYTGLPQSAAQNCSIPAAEPFACRYPDGASYVNERYPATVADPQINLVASFVFPVAAAVFNVLLYVAPLPSYVKAKFRE</sequence>
<feature type="transmembrane region" description="Helical" evidence="7">
    <location>
        <begin position="579"/>
        <end position="600"/>
    </location>
</feature>
<feature type="transmembrane region" description="Helical" evidence="7">
    <location>
        <begin position="474"/>
        <end position="495"/>
    </location>
</feature>
<feature type="transmembrane region" description="Helical" evidence="7">
    <location>
        <begin position="436"/>
        <end position="458"/>
    </location>
</feature>
<evidence type="ECO:0000256" key="3">
    <source>
        <dbReference type="ARBA" id="ARBA00022448"/>
    </source>
</evidence>
<evidence type="ECO:0000256" key="5">
    <source>
        <dbReference type="ARBA" id="ARBA00022989"/>
    </source>
</evidence>
<dbReference type="InterPro" id="IPR013525">
    <property type="entry name" value="ABC2_TM"/>
</dbReference>
<dbReference type="OrthoDB" id="66620at2759"/>
<organism evidence="9 10">
    <name type="scientific">Aphis craccivora</name>
    <name type="common">Cowpea aphid</name>
    <dbReference type="NCBI Taxonomy" id="307492"/>
    <lineage>
        <taxon>Eukaryota</taxon>
        <taxon>Metazoa</taxon>
        <taxon>Ecdysozoa</taxon>
        <taxon>Arthropoda</taxon>
        <taxon>Hexapoda</taxon>
        <taxon>Insecta</taxon>
        <taxon>Pterygota</taxon>
        <taxon>Neoptera</taxon>
        <taxon>Paraneoptera</taxon>
        <taxon>Hemiptera</taxon>
        <taxon>Sternorrhyncha</taxon>
        <taxon>Aphidomorpha</taxon>
        <taxon>Aphidoidea</taxon>
        <taxon>Aphididae</taxon>
        <taxon>Aphidini</taxon>
        <taxon>Aphis</taxon>
        <taxon>Aphis</taxon>
    </lineage>
</organism>
<reference evidence="9 10" key="1">
    <citation type="submission" date="2019-08" db="EMBL/GenBank/DDBJ databases">
        <title>Whole genome of Aphis craccivora.</title>
        <authorList>
            <person name="Voronova N.V."/>
            <person name="Shulinski R.S."/>
            <person name="Bandarenka Y.V."/>
            <person name="Zhorov D.G."/>
            <person name="Warner D."/>
        </authorList>
    </citation>
    <scope>NUCLEOTIDE SEQUENCE [LARGE SCALE GENOMIC DNA]</scope>
    <source>
        <strain evidence="9">180601</strain>
        <tissue evidence="9">Whole Body</tissue>
    </source>
</reference>
<feature type="transmembrane region" description="Helical" evidence="7">
    <location>
        <begin position="550"/>
        <end position="573"/>
    </location>
</feature>
<dbReference type="SUPFAM" id="SSF52540">
    <property type="entry name" value="P-loop containing nucleoside triphosphate hydrolases"/>
    <property type="match status" value="1"/>
</dbReference>
<dbReference type="Proteomes" id="UP000478052">
    <property type="component" value="Unassembled WGS sequence"/>
</dbReference>
<keyword evidence="6 7" id="KW-0472">Membrane</keyword>
<evidence type="ECO:0000259" key="8">
    <source>
        <dbReference type="PROSITE" id="PS50893"/>
    </source>
</evidence>
<dbReference type="InterPro" id="IPR050352">
    <property type="entry name" value="ABCG_transporters"/>
</dbReference>
<dbReference type="Gene3D" id="3.40.50.300">
    <property type="entry name" value="P-loop containing nucleotide triphosphate hydrolases"/>
    <property type="match status" value="1"/>
</dbReference>
<comment type="caution">
    <text evidence="9">The sequence shown here is derived from an EMBL/GenBank/DDBJ whole genome shotgun (WGS) entry which is preliminary data.</text>
</comment>
<dbReference type="FunFam" id="3.40.50.300:FF:001473">
    <property type="entry name" value="ATP-binding cassette transporter"/>
    <property type="match status" value="1"/>
</dbReference>
<feature type="transmembrane region" description="Helical" evidence="7">
    <location>
        <begin position="680"/>
        <end position="702"/>
    </location>
</feature>
<dbReference type="PANTHER" id="PTHR48041:SF113">
    <property type="entry name" value="ATP-BINDING CASSETTE SUB-FAMILY G MEMBER 5"/>
    <property type="match status" value="1"/>
</dbReference>
<evidence type="ECO:0000256" key="1">
    <source>
        <dbReference type="ARBA" id="ARBA00004141"/>
    </source>
</evidence>
<keyword evidence="5 7" id="KW-1133">Transmembrane helix</keyword>
<dbReference type="EMBL" id="VUJU01000608">
    <property type="protein sequence ID" value="KAF0769351.1"/>
    <property type="molecule type" value="Genomic_DNA"/>
</dbReference>
<evidence type="ECO:0000256" key="4">
    <source>
        <dbReference type="ARBA" id="ARBA00022692"/>
    </source>
</evidence>
<gene>
    <name evidence="9" type="ORF">FWK35_00005302</name>
</gene>
<comment type="subcellular location">
    <subcellularLocation>
        <location evidence="1">Membrane</location>
        <topology evidence="1">Multi-pass membrane protein</topology>
    </subcellularLocation>
</comment>
<feature type="transmembrane region" description="Helical" evidence="7">
    <location>
        <begin position="515"/>
        <end position="538"/>
    </location>
</feature>
<proteinExistence type="inferred from homology"/>
<dbReference type="GO" id="GO:0016887">
    <property type="term" value="F:ATP hydrolysis activity"/>
    <property type="evidence" value="ECO:0007669"/>
    <property type="project" value="InterPro"/>
</dbReference>
<evidence type="ECO:0000256" key="7">
    <source>
        <dbReference type="SAM" id="Phobius"/>
    </source>
</evidence>
<dbReference type="GO" id="GO:0005524">
    <property type="term" value="F:ATP binding"/>
    <property type="evidence" value="ECO:0007669"/>
    <property type="project" value="InterPro"/>
</dbReference>
<name>A0A6G0ZFV6_APHCR</name>
<keyword evidence="4 7" id="KW-0812">Transmembrane</keyword>
<evidence type="ECO:0000313" key="9">
    <source>
        <dbReference type="EMBL" id="KAF0769351.1"/>
    </source>
</evidence>
<protein>
    <recommendedName>
        <fullName evidence="8">ABC transporter domain-containing protein</fullName>
    </recommendedName>
</protein>
<dbReference type="InterPro" id="IPR003439">
    <property type="entry name" value="ABC_transporter-like_ATP-bd"/>
</dbReference>
<dbReference type="PANTHER" id="PTHR48041">
    <property type="entry name" value="ABC TRANSPORTER G FAMILY MEMBER 28"/>
    <property type="match status" value="1"/>
</dbReference>
<comment type="similarity">
    <text evidence="2">Belongs to the ABC transporter superfamily. ABCG family. Eye pigment precursor importer (TC 3.A.1.204) subfamily.</text>
</comment>
<dbReference type="Pfam" id="PF00005">
    <property type="entry name" value="ABC_tran"/>
    <property type="match status" value="1"/>
</dbReference>
<accession>A0A6G0ZFV6</accession>
<dbReference type="InterPro" id="IPR027417">
    <property type="entry name" value="P-loop_NTPase"/>
</dbReference>
<evidence type="ECO:0000256" key="6">
    <source>
        <dbReference type="ARBA" id="ARBA00023136"/>
    </source>
</evidence>
<dbReference type="GO" id="GO:0043190">
    <property type="term" value="C:ATP-binding cassette (ABC) transporter complex"/>
    <property type="evidence" value="ECO:0007669"/>
    <property type="project" value="TreeGrafter"/>
</dbReference>
<dbReference type="Pfam" id="PF01061">
    <property type="entry name" value="ABC2_membrane"/>
    <property type="match status" value="1"/>
</dbReference>
<feature type="domain" description="ABC transporter" evidence="8">
    <location>
        <begin position="97"/>
        <end position="338"/>
    </location>
</feature>
<keyword evidence="10" id="KW-1185">Reference proteome</keyword>